<dbReference type="RefSeq" id="XP_004039870.1">
    <property type="nucleotide sequence ID" value="XM_004039822.1"/>
</dbReference>
<dbReference type="Proteomes" id="UP000008983">
    <property type="component" value="Unassembled WGS sequence"/>
</dbReference>
<comment type="subcellular location">
    <subcellularLocation>
        <location evidence="1">Membrane</location>
        <topology evidence="1">Single-pass membrane protein</topology>
    </subcellularLocation>
</comment>
<accession>G0QJP4</accession>
<protein>
    <recommendedName>
        <fullName evidence="8">C2 domain-containing protein</fullName>
    </recommendedName>
</protein>
<name>G0QJP4_ICHMU</name>
<evidence type="ECO:0000256" key="5">
    <source>
        <dbReference type="ARBA" id="ARBA00023136"/>
    </source>
</evidence>
<keyword evidence="5 7" id="KW-0472">Membrane</keyword>
<dbReference type="PANTHER" id="PTHR12546:SF33">
    <property type="entry name" value="SPERM VESICLE FUSION PROTEIN FER-1"/>
    <property type="match status" value="1"/>
</dbReference>
<evidence type="ECO:0000256" key="1">
    <source>
        <dbReference type="ARBA" id="ARBA00004167"/>
    </source>
</evidence>
<organism evidence="9 10">
    <name type="scientific">Ichthyophthirius multifiliis</name>
    <name type="common">White spot disease agent</name>
    <name type="synonym">Ich</name>
    <dbReference type="NCBI Taxonomy" id="5932"/>
    <lineage>
        <taxon>Eukaryota</taxon>
        <taxon>Sar</taxon>
        <taxon>Alveolata</taxon>
        <taxon>Ciliophora</taxon>
        <taxon>Intramacronucleata</taxon>
        <taxon>Oligohymenophorea</taxon>
        <taxon>Hymenostomatida</taxon>
        <taxon>Ophryoglenina</taxon>
        <taxon>Ichthyophthirius</taxon>
    </lineage>
</organism>
<evidence type="ECO:0000256" key="4">
    <source>
        <dbReference type="ARBA" id="ARBA00022989"/>
    </source>
</evidence>
<dbReference type="CDD" id="cd00030">
    <property type="entry name" value="C2"/>
    <property type="match status" value="1"/>
</dbReference>
<dbReference type="GO" id="GO:0016020">
    <property type="term" value="C:membrane"/>
    <property type="evidence" value="ECO:0007669"/>
    <property type="project" value="UniProtKB-SubCell"/>
</dbReference>
<dbReference type="InParanoid" id="G0QJP4"/>
<feature type="domain" description="C2" evidence="8">
    <location>
        <begin position="194"/>
        <end position="319"/>
    </location>
</feature>
<dbReference type="InterPro" id="IPR012968">
    <property type="entry name" value="FerIin_dom"/>
</dbReference>
<dbReference type="SMART" id="SM01202">
    <property type="entry name" value="FerI"/>
    <property type="match status" value="1"/>
</dbReference>
<dbReference type="eggNOG" id="KOG1326">
    <property type="taxonomic scope" value="Eukaryota"/>
</dbReference>
<dbReference type="InterPro" id="IPR000008">
    <property type="entry name" value="C2_dom"/>
</dbReference>
<dbReference type="OMA" id="FPSENDF"/>
<dbReference type="Pfam" id="PF00168">
    <property type="entry name" value="C2"/>
    <property type="match status" value="4"/>
</dbReference>
<keyword evidence="4 7" id="KW-1133">Transmembrane helix</keyword>
<evidence type="ECO:0000256" key="6">
    <source>
        <dbReference type="SAM" id="MobiDB-lite"/>
    </source>
</evidence>
<evidence type="ECO:0000313" key="9">
    <source>
        <dbReference type="EMBL" id="EGR34566.1"/>
    </source>
</evidence>
<feature type="transmembrane region" description="Helical" evidence="7">
    <location>
        <begin position="1588"/>
        <end position="1607"/>
    </location>
</feature>
<feature type="compositionally biased region" description="Polar residues" evidence="6">
    <location>
        <begin position="1135"/>
        <end position="1146"/>
    </location>
</feature>
<dbReference type="GeneID" id="14910757"/>
<dbReference type="OrthoDB" id="270970at2759"/>
<feature type="domain" description="C2" evidence="8">
    <location>
        <begin position="4"/>
        <end position="128"/>
    </location>
</feature>
<evidence type="ECO:0000256" key="7">
    <source>
        <dbReference type="SAM" id="Phobius"/>
    </source>
</evidence>
<dbReference type="InterPro" id="IPR037721">
    <property type="entry name" value="Ferlin"/>
</dbReference>
<dbReference type="PANTHER" id="PTHR12546">
    <property type="entry name" value="FER-1-LIKE"/>
    <property type="match status" value="1"/>
</dbReference>
<evidence type="ECO:0000256" key="3">
    <source>
        <dbReference type="ARBA" id="ARBA00022737"/>
    </source>
</evidence>
<gene>
    <name evidence="9" type="ORF">IMG5_007260</name>
</gene>
<sequence>MIQPKNIVCIVTFTKHVLFQSNITVTIIEARNLISSSADGSDPFIKITVANLAPQVTDMKNNANTVVFNQSFTFTNLRLSDVEFEGTEILIQAFSQNPFRQNELIGQQSIGISTLYRSNNHELFKVWLPLINPQFGIQERGLLLVSCYIIGTNDRPPVHDINEYNEEDDEQYNFINIPDDQLTMEQIELKKLAKRGVVTLNRPVLPQEQFQLIIAIAKGEDFPILSYNSCDSFISSRVGSNVLATQVFKNTQKPSFQLKFIFPIHIPVFNDKIVLRVWDKRKLTADNFIASIPEIPNSNDWFNINTLISRGGTMPFKWYHLYGIPLEERTGEFDQLVNGKVKQIEGSAYFGRILISLSISPNNNASVQIQNLTIYKEPQLQRYILRVDTYEIQSLQDCGDYIIVQISFAGKTLRSKYCKKVKTKDNKSLQNQQKKKENIQKVYIYEWKQSHTAIEEELKIDIPQDEDQQPDVIISLKSVQLDKNKITIKDKEVRLAYMRIKAQSNDLKDEYPKWYQMKPIKYSTFFEIHSHALLNVELKTENLAKSKPRHHFKRNIKVFYIFKAYIYGAYDLCPNEFSENILCEMFMQLGIKQIPVVKGKQGKNVIWNVFIQDEIQLDEKLEFSSNIILNFTNLNAKGIMGTNYLVDQSIECEVQVDKFFDGYTEINQNYQFYHIMKNGMCNGRILASFQLFKKDQQIQTDYTNEYIGKILDSNQFNFTQIIFPVIGIRNLPFPLKNPQLILRIAQPDLKFSKIDILQNQQDQPQYAPSNKLYSNPNFCYLLKNHISEPIKIPIDVRFLPQLEIELREKDNLQNQVRYYTAINIIQFIPWITNNVYYSEVMQLFEMGKISHLINLQENKELISQQMCELKQRSNDKDNRNILDENFRKSVDEFINLEHNQNTLNTKIDIQQQDQLPLNQAKEEKQQLIAQQDQQQQSVYNTYNNITNNNDEKVLSLSMISQKVQLQNSEENQLQLSSYDLVQSFKNAQFQRSIKFEKNQEDEQLFQLERNQQINELKKQLIELNTSKQETKQQQLKILRDIETIKKQKVVESQFLEQDEDQVLENFDYGREVQFQPMSQLLQKNIPYLQFPLFQIGKSNGGQGIPTNAVLKAHLKIKKISEEEVNQEKTTRRTNQKNQSQENSIRSIKSVKSYTSSNLRNTTLLNQCLIKYKLEEDDQQYPFDIFKKEFLQFFSQQYPLKLRVYILRCTNLSAQEERIQAYHLLAGLKATCSASAYPMLQVGTGKSEQGRIDIVKMIKDDQSVAKDTLNPEFFKMYELDAFLPEDWNLIVNIMNKGTLMDSLIGQFEIDLEDRVLGQTDLRKKQHMKSIQINIKIKQKFLNISNKMEQEQKEKNMKLKHPCKKTCQGTVEMFIEPFPVDIARIIDPSNIQKPSPLEFEIRLIVWEVFNVPLNQDKKPLSMYVSVALDGNANINGEEIIKQTDVHNGSEDGNGVYNYRMVFPFCIPCLFPRLRIQVFNFSTVGSDENLGETVITLKKALRKLRFEGSYQLSSTKYQLEHPLHQGSRGELQISMSIVSKQLAESQPVGEGQDDPNENPFLEKPKEGRGIANFLKGTSFDLGLWKMIGWKLLIYLGGAFCSIAISLILFYKPGILVK</sequence>
<keyword evidence="10" id="KW-1185">Reference proteome</keyword>
<dbReference type="Gene3D" id="2.60.40.150">
    <property type="entry name" value="C2 domain"/>
    <property type="match status" value="4"/>
</dbReference>
<evidence type="ECO:0000259" key="8">
    <source>
        <dbReference type="PROSITE" id="PS50004"/>
    </source>
</evidence>
<evidence type="ECO:0000313" key="10">
    <source>
        <dbReference type="Proteomes" id="UP000008983"/>
    </source>
</evidence>
<reference evidence="9 10" key="1">
    <citation type="submission" date="2011-07" db="EMBL/GenBank/DDBJ databases">
        <authorList>
            <person name="Coyne R."/>
            <person name="Brami D."/>
            <person name="Johnson J."/>
            <person name="Hostetler J."/>
            <person name="Hannick L."/>
            <person name="Clark T."/>
            <person name="Cassidy-Hanley D."/>
            <person name="Inman J."/>
        </authorList>
    </citation>
    <scope>NUCLEOTIDE SEQUENCE [LARGE SCALE GENOMIC DNA]</scope>
    <source>
        <strain evidence="9 10">G5</strain>
    </source>
</reference>
<keyword evidence="3" id="KW-0677">Repeat</keyword>
<dbReference type="PROSITE" id="PS50004">
    <property type="entry name" value="C2"/>
    <property type="match status" value="4"/>
</dbReference>
<keyword evidence="2 7" id="KW-0812">Transmembrane</keyword>
<feature type="domain" description="C2" evidence="8">
    <location>
        <begin position="1380"/>
        <end position="1507"/>
    </location>
</feature>
<feature type="domain" description="C2" evidence="8">
    <location>
        <begin position="1186"/>
        <end position="1323"/>
    </location>
</feature>
<evidence type="ECO:0000256" key="2">
    <source>
        <dbReference type="ARBA" id="ARBA00022692"/>
    </source>
</evidence>
<dbReference type="EMBL" id="GL983077">
    <property type="protein sequence ID" value="EGR34566.1"/>
    <property type="molecule type" value="Genomic_DNA"/>
</dbReference>
<dbReference type="InterPro" id="IPR035892">
    <property type="entry name" value="C2_domain_sf"/>
</dbReference>
<dbReference type="SMART" id="SM00239">
    <property type="entry name" value="C2"/>
    <property type="match status" value="4"/>
</dbReference>
<dbReference type="SUPFAM" id="SSF49562">
    <property type="entry name" value="C2 domain (Calcium/lipid-binding domain, CaLB)"/>
    <property type="match status" value="4"/>
</dbReference>
<feature type="region of interest" description="Disordered" evidence="6">
    <location>
        <begin position="1124"/>
        <end position="1146"/>
    </location>
</feature>
<dbReference type="GO" id="GO:0007009">
    <property type="term" value="P:plasma membrane organization"/>
    <property type="evidence" value="ECO:0007669"/>
    <property type="project" value="TreeGrafter"/>
</dbReference>
<proteinExistence type="predicted"/>